<keyword evidence="1" id="KW-0812">Transmembrane</keyword>
<evidence type="ECO:0000313" key="5">
    <source>
        <dbReference type="EMBL" id="SEF64823.1"/>
    </source>
</evidence>
<feature type="domain" description="Bacterial Ig-like" evidence="4">
    <location>
        <begin position="629"/>
        <end position="716"/>
    </location>
</feature>
<feature type="domain" description="Right handed beta helix" evidence="3">
    <location>
        <begin position="121"/>
        <end position="257"/>
    </location>
</feature>
<dbReference type="Gene3D" id="2.60.40.10">
    <property type="entry name" value="Immunoglobulins"/>
    <property type="match status" value="4"/>
</dbReference>
<dbReference type="InterPro" id="IPR011050">
    <property type="entry name" value="Pectin_lyase_fold/virulence"/>
</dbReference>
<feature type="chain" id="PRO_5009285277" evidence="2">
    <location>
        <begin position="36"/>
        <end position="1002"/>
    </location>
</feature>
<feature type="transmembrane region" description="Helical" evidence="1">
    <location>
        <begin position="942"/>
        <end position="961"/>
    </location>
</feature>
<dbReference type="Gene3D" id="2.160.20.10">
    <property type="entry name" value="Single-stranded right-handed beta-helix, Pectin lyase-like"/>
    <property type="match status" value="1"/>
</dbReference>
<dbReference type="InterPro" id="IPR012334">
    <property type="entry name" value="Pectin_lyas_fold"/>
</dbReference>
<feature type="signal peptide" evidence="2">
    <location>
        <begin position="1"/>
        <end position="35"/>
    </location>
</feature>
<protein>
    <submittedName>
        <fullName evidence="5">Parallel beta-helix repeat (Two copies)</fullName>
    </submittedName>
</protein>
<dbReference type="SUPFAM" id="SSF51126">
    <property type="entry name" value="Pectin lyase-like"/>
    <property type="match status" value="1"/>
</dbReference>
<keyword evidence="2" id="KW-0732">Signal</keyword>
<dbReference type="InterPro" id="IPR039448">
    <property type="entry name" value="Beta_helix"/>
</dbReference>
<evidence type="ECO:0000313" key="6">
    <source>
        <dbReference type="Proteomes" id="UP000236728"/>
    </source>
</evidence>
<feature type="domain" description="Bacterial Ig-like" evidence="4">
    <location>
        <begin position="536"/>
        <end position="621"/>
    </location>
</feature>
<dbReference type="EMBL" id="FNVA01000001">
    <property type="protein sequence ID" value="SEF64823.1"/>
    <property type="molecule type" value="Genomic_DNA"/>
</dbReference>
<dbReference type="RefSeq" id="WP_103931590.1">
    <property type="nucleotide sequence ID" value="NZ_FNVA01000001.1"/>
</dbReference>
<organism evidence="5 6">
    <name type="scientific">Bryocella elongata</name>
    <dbReference type="NCBI Taxonomy" id="863522"/>
    <lineage>
        <taxon>Bacteria</taxon>
        <taxon>Pseudomonadati</taxon>
        <taxon>Acidobacteriota</taxon>
        <taxon>Terriglobia</taxon>
        <taxon>Terriglobales</taxon>
        <taxon>Acidobacteriaceae</taxon>
        <taxon>Bryocella</taxon>
    </lineage>
</organism>
<dbReference type="InterPro" id="IPR022441">
    <property type="entry name" value="Para_beta_helix_rpt-2"/>
</dbReference>
<reference evidence="5 6" key="1">
    <citation type="submission" date="2016-10" db="EMBL/GenBank/DDBJ databases">
        <authorList>
            <person name="de Groot N.N."/>
        </authorList>
    </citation>
    <scope>NUCLEOTIDE SEQUENCE [LARGE SCALE GENOMIC DNA]</scope>
    <source>
        <strain evidence="5 6">DSM 22489</strain>
    </source>
</reference>
<dbReference type="NCBIfam" id="TIGR03804">
    <property type="entry name" value="para_beta_helix"/>
    <property type="match status" value="1"/>
</dbReference>
<dbReference type="InterPro" id="IPR032109">
    <property type="entry name" value="Big_3_5"/>
</dbReference>
<feature type="domain" description="Bacterial Ig-like" evidence="4">
    <location>
        <begin position="438"/>
        <end position="524"/>
    </location>
</feature>
<dbReference type="Pfam" id="PF13229">
    <property type="entry name" value="Beta_helix"/>
    <property type="match status" value="1"/>
</dbReference>
<dbReference type="Proteomes" id="UP000236728">
    <property type="component" value="Unassembled WGS sequence"/>
</dbReference>
<feature type="domain" description="Bacterial Ig-like" evidence="4">
    <location>
        <begin position="726"/>
        <end position="811"/>
    </location>
</feature>
<dbReference type="InterPro" id="IPR006626">
    <property type="entry name" value="PbH1"/>
</dbReference>
<dbReference type="Pfam" id="PF16640">
    <property type="entry name" value="Big_3_5"/>
    <property type="match status" value="4"/>
</dbReference>
<evidence type="ECO:0000259" key="4">
    <source>
        <dbReference type="Pfam" id="PF16640"/>
    </source>
</evidence>
<name>A0A1H5TPX1_9BACT</name>
<gene>
    <name evidence="5" type="ORF">SAMN05421819_0695</name>
</gene>
<sequence length="1002" mass="102510">MSIRDQIVRGRGFLFAGKLAWVAALSAVIATQGTAQTTIHVPADQPTIQAGIDAAVNGDTVLVAPGTYAENIDFKGKAITVTSGATAYAGATATIIQPSQPGPGVNLSTNEPSTAVLNGFTIQGVYGLQTSTANIAGVLISGSAPTITNNVIQQNRSCGILIVNGGSPTVTGNHIWYNRYPATTDPPSQSMCGLNSNALAGTGIGIFNGGSITLQSNLIEHNTNVNPHGPEQFYSAGVSLLNAQSIVLKNNVIQNNTPAIGEDVILGYQLHWPATTAMLVQNIIGSFYEGGDSEFGLNESQITLIATNNTFGGAAMYVPLGVNSVLENNLFYTNSPGNFTVDCIGLSYSTPISYSDVFATSGMPTTCQLANADVETDPLFLNAGADDFHTQRNSPVLAAGTVTAPYIPSEDMDHKNRTVCGTIDMGVYEVHPQPATVITSSNNPAPGGSNVTLTATVPGNCNTPTGTVTFLDGTTALGTMTLDASAKASVSTSSLTVGSHSITVTYPGDFNFDASTSAVFTQVITGYPTATTLVQVSPNPAQALQNVTFSASVTSQFGNPSGTISFYAGSTLLGSAATNAGGTASMTAGSLTPGSYNITAVYSPTTEFASSTSAMVPLVVNGAQTTTKLSSTPNPSAFGQPISLTVSVTSPQSTAAPTGTITIMDGSTVLGSGTLTPTGTYAFTTSALTVGSHSLTAIYSGSSNDNASTSNIDVQIVGAGATVTALTATPNPANQGQAVVLTATVIPQVSGVPPPGGTVVFADQFGTLGSMPLAGGTANLSLSSLALGTHNIVASYGGASGYAASNSNTVAEVIQPYDFAVAVSSTSVSIPSGDYHPLTVTLTPLGGFRDTVALNCTLFPINAECYFQPTSKSLANGPQTVTLILNTNQVYEFGRQAKLERRLDDKRPLNLRGTPDRPVIPGLLLFPLLPLRRAARRRMGTAVLSLGLLIAIIGVAPMVFLQGCGNGKIPGSTPPGTYTVTVLATDTTSSLAHSVNIQLVVR</sequence>
<evidence type="ECO:0000256" key="2">
    <source>
        <dbReference type="SAM" id="SignalP"/>
    </source>
</evidence>
<dbReference type="AlphaFoldDB" id="A0A1H5TPX1"/>
<dbReference type="InterPro" id="IPR013783">
    <property type="entry name" value="Ig-like_fold"/>
</dbReference>
<dbReference type="OrthoDB" id="104644at2"/>
<keyword evidence="1" id="KW-0472">Membrane</keyword>
<proteinExistence type="predicted"/>
<evidence type="ECO:0000256" key="1">
    <source>
        <dbReference type="SAM" id="Phobius"/>
    </source>
</evidence>
<evidence type="ECO:0000259" key="3">
    <source>
        <dbReference type="Pfam" id="PF13229"/>
    </source>
</evidence>
<dbReference type="SMART" id="SM00710">
    <property type="entry name" value="PbH1"/>
    <property type="match status" value="4"/>
</dbReference>
<keyword evidence="6" id="KW-1185">Reference proteome</keyword>
<accession>A0A1H5TPX1</accession>
<keyword evidence="1" id="KW-1133">Transmembrane helix</keyword>